<dbReference type="EMBL" id="CP033932">
    <property type="protein sequence ID" value="AZB24768.1"/>
    <property type="molecule type" value="Genomic_DNA"/>
</dbReference>
<evidence type="ECO:0000256" key="1">
    <source>
        <dbReference type="SAM" id="MobiDB-lite"/>
    </source>
</evidence>
<feature type="region of interest" description="Disordered" evidence="1">
    <location>
        <begin position="307"/>
        <end position="331"/>
    </location>
</feature>
<dbReference type="Gene3D" id="1.10.530.10">
    <property type="match status" value="1"/>
</dbReference>
<proteinExistence type="predicted"/>
<feature type="domain" description="M23ase beta-sheet core" evidence="2">
    <location>
        <begin position="972"/>
        <end position="1020"/>
    </location>
</feature>
<organism evidence="3 4">
    <name type="scientific">Chryseobacterium bernardetii</name>
    <dbReference type="NCBI Taxonomy" id="1241978"/>
    <lineage>
        <taxon>Bacteria</taxon>
        <taxon>Pseudomonadati</taxon>
        <taxon>Bacteroidota</taxon>
        <taxon>Flavobacteriia</taxon>
        <taxon>Flavobacteriales</taxon>
        <taxon>Weeksellaceae</taxon>
        <taxon>Chryseobacterium group</taxon>
        <taxon>Chryseobacterium</taxon>
    </lineage>
</organism>
<feature type="region of interest" description="Disordered" evidence="1">
    <location>
        <begin position="215"/>
        <end position="286"/>
    </location>
</feature>
<dbReference type="PANTHER" id="PTHR21666">
    <property type="entry name" value="PEPTIDASE-RELATED"/>
    <property type="match status" value="1"/>
</dbReference>
<evidence type="ECO:0000313" key="4">
    <source>
        <dbReference type="Proteomes" id="UP000271193"/>
    </source>
</evidence>
<dbReference type="AlphaFoldDB" id="A0A3G6T6F6"/>
<feature type="compositionally biased region" description="Polar residues" evidence="1">
    <location>
        <begin position="315"/>
        <end position="329"/>
    </location>
</feature>
<dbReference type="Pfam" id="PF01551">
    <property type="entry name" value="Peptidase_M23"/>
    <property type="match status" value="1"/>
</dbReference>
<dbReference type="InterPro" id="IPR050570">
    <property type="entry name" value="Cell_wall_metabolism_enzyme"/>
</dbReference>
<dbReference type="Gene3D" id="2.70.70.10">
    <property type="entry name" value="Glucose Permease (Domain IIA)"/>
    <property type="match status" value="1"/>
</dbReference>
<dbReference type="KEGG" id="cben:EG339_09260"/>
<evidence type="ECO:0000313" key="3">
    <source>
        <dbReference type="EMBL" id="AZB24768.1"/>
    </source>
</evidence>
<evidence type="ECO:0000259" key="2">
    <source>
        <dbReference type="Pfam" id="PF01551"/>
    </source>
</evidence>
<dbReference type="GeneID" id="99064997"/>
<dbReference type="InterPro" id="IPR023346">
    <property type="entry name" value="Lysozyme-like_dom_sf"/>
</dbReference>
<reference evidence="4" key="1">
    <citation type="submission" date="2018-11" db="EMBL/GenBank/DDBJ databases">
        <title>Proposal to divide the Flavobacteriaceae and reorganize its genera based on Amino Acid Identity values calculated from whole genome sequences.</title>
        <authorList>
            <person name="Nicholson A.C."/>
            <person name="Gulvik C.A."/>
            <person name="Whitney A.M."/>
            <person name="Humrighouse B.W."/>
            <person name="Bell M."/>
            <person name="Holmes B."/>
            <person name="Steigerwalt A.G."/>
            <person name="Villarma A."/>
            <person name="Sheth M."/>
            <person name="Batra D."/>
            <person name="Pryor J."/>
            <person name="Bernardet J.-F."/>
            <person name="Hugo C."/>
            <person name="Kampfer P."/>
            <person name="Newman J."/>
            <person name="McQuiston J.R."/>
        </authorList>
    </citation>
    <scope>NUCLEOTIDE SEQUENCE [LARGE SCALE GENOMIC DNA]</scope>
    <source>
        <strain evidence="4">G0229</strain>
    </source>
</reference>
<dbReference type="InterPro" id="IPR016047">
    <property type="entry name" value="M23ase_b-sheet_dom"/>
</dbReference>
<dbReference type="SUPFAM" id="SSF51261">
    <property type="entry name" value="Duplicated hybrid motif"/>
    <property type="match status" value="2"/>
</dbReference>
<dbReference type="RefSeq" id="WP_123869923.1">
    <property type="nucleotide sequence ID" value="NZ_CP033932.1"/>
</dbReference>
<dbReference type="Proteomes" id="UP000271193">
    <property type="component" value="Chromosome"/>
</dbReference>
<dbReference type="GO" id="GO:0004222">
    <property type="term" value="F:metalloendopeptidase activity"/>
    <property type="evidence" value="ECO:0007669"/>
    <property type="project" value="TreeGrafter"/>
</dbReference>
<keyword evidence="4" id="KW-1185">Reference proteome</keyword>
<dbReference type="CDD" id="cd12797">
    <property type="entry name" value="M23_peptidase"/>
    <property type="match status" value="1"/>
</dbReference>
<accession>A0A3G6T6F6</accession>
<dbReference type="InterPro" id="IPR011055">
    <property type="entry name" value="Dup_hybrid_motif"/>
</dbReference>
<gene>
    <name evidence="3" type="ORF">EG339_09260</name>
</gene>
<sequence>MSKQGIYKISGNTKPKIGELVTYKIDEWYPATPLEKRNPALITWHLFKKVNGRFVPTNVKKMGVSSFTFNTNAYKDTFRIEAYLHNPEGRAPMALEVQPQPSDIPRINKVELKYIDDTPGTVFSFMEKLIAEAQCTNLEAQYLQFSLWEDDGGNSGHQNKNLLIESKKEKVKNGTARAEFMLTKALMRKAMEGETNPQQLQFYVTVEYYSHKKHATNSVNVNTPDELRTPTSQPQPQPQPQQPQSQPQPAPAPVQPEPEPQSAHGSANNTQPPTPAAPGGVSPSTVDPVKIEELLDAYFAKKEYTKETGEEDGTHTYTFGGSKSGNKTGTAEEKNKVAQIILGKIKESLKSQKKYTTLEVIASALTADAYGKDTTNQKTVTFKTFKLGVDFKKVDSAPLDSKLYLVARTMLLDGKQVTISIKEKDGIIKGTADAVLPVLEITEEQMEQKTPAGQAVPGTEKTVFTGTVKDNMVKIPIHLRPKSEEELKQWQDKISKGKEDGTYTYTFGGATNITNDAQKASTAKIILANAQKGNAKNPKIENGKTSSEEEIKKVLVIKNYQAGDTITFKLLKKVPEFLYLHAKAQGTKQHDKKFLNKEGAYFQIGNKCPRCSDKITLQQIEDLFGILTSHKAFRQEIVDYLNKYIFESGKDIHINTCLRKAHFFAQVGAETLGINPDWMVETDAFRYSQSRCLAIFGDRAKNLNARGLLATYCNDNPQKRLLNYMYADENGFGNGNGNEASGDGYIYRGRGLKQLTGRGNYRNASKYIKDIFPSEYIDLEADPGKVKEAKYAVLSAIAFWEKHEIWKTADTLTVSNNENIKKIRALVNPGLAGWTDAKKYFEKGLTVFRVNECQPVESGDSIWHDPIDNPQRTYYNSNGAHKEQNGAFGPVRTYPDGRQKNHQGLDIFADINTPCKACLKGTIVSYQNEGAAGYGNVLVLEVNGDDLRNAKRNYSHEFSLEREKGDGFDINADKFYLRYAHLKSAVKTSGEVDAGVVICYSGDTGNASGVPNPHLHFEIAMKPTGNGTGLTNRYNPAYFVRLKPINKSEQDAVKNKRS</sequence>
<name>A0A3G6T6F6_9FLAO</name>
<dbReference type="PANTHER" id="PTHR21666:SF270">
    <property type="entry name" value="MUREIN HYDROLASE ACTIVATOR ENVC"/>
    <property type="match status" value="1"/>
</dbReference>
<protein>
    <recommendedName>
        <fullName evidence="2">M23ase beta-sheet core domain-containing protein</fullName>
    </recommendedName>
</protein>
<feature type="compositionally biased region" description="Pro residues" evidence="1">
    <location>
        <begin position="233"/>
        <end position="259"/>
    </location>
</feature>
<dbReference type="SUPFAM" id="SSF53955">
    <property type="entry name" value="Lysozyme-like"/>
    <property type="match status" value="1"/>
</dbReference>